<dbReference type="Proteomes" id="UP000189981">
    <property type="component" value="Unassembled WGS sequence"/>
</dbReference>
<dbReference type="EMBL" id="FUYR01000002">
    <property type="protein sequence ID" value="SKB76507.1"/>
    <property type="molecule type" value="Genomic_DNA"/>
</dbReference>
<dbReference type="GO" id="GO:0043165">
    <property type="term" value="P:Gram-negative-bacterium-type cell outer membrane assembly"/>
    <property type="evidence" value="ECO:0007669"/>
    <property type="project" value="InterPro"/>
</dbReference>
<protein>
    <submittedName>
        <fullName evidence="1">Lipopolysaccharide-assembly</fullName>
    </submittedName>
</protein>
<sequence length="172" mass="19395">MYQRAKSGIACILISAIFLFQSCGAYTFSGASIPEEMKTVSVQFFENNAMLVVPYLSSQFTEALKERIRNQSRLSIERGEAHANFEGRITDYTVRPVAIQGNERAGLTRITVTVNVKYTNALKPELSFEEPFSASQEFSLNQGPLEAQQQKLITVINRQLSELIFNRAFANW</sequence>
<dbReference type="InterPro" id="IPR007485">
    <property type="entry name" value="LPS_assembly_LptE"/>
</dbReference>
<evidence type="ECO:0000313" key="2">
    <source>
        <dbReference type="Proteomes" id="UP000189981"/>
    </source>
</evidence>
<accession>A0A1T5DXT2</accession>
<dbReference type="PROSITE" id="PS51257">
    <property type="entry name" value="PROKAR_LIPOPROTEIN"/>
    <property type="match status" value="1"/>
</dbReference>
<proteinExistence type="predicted"/>
<evidence type="ECO:0000313" key="1">
    <source>
        <dbReference type="EMBL" id="SKB76507.1"/>
    </source>
</evidence>
<dbReference type="OrthoDB" id="9790776at2"/>
<keyword evidence="2" id="KW-1185">Reference proteome</keyword>
<dbReference type="GO" id="GO:0019867">
    <property type="term" value="C:outer membrane"/>
    <property type="evidence" value="ECO:0007669"/>
    <property type="project" value="InterPro"/>
</dbReference>
<dbReference type="STRING" id="572036.SAMN05661099_2721"/>
<dbReference type="AlphaFoldDB" id="A0A1T5DXT2"/>
<reference evidence="2" key="1">
    <citation type="submission" date="2017-02" db="EMBL/GenBank/DDBJ databases">
        <authorList>
            <person name="Varghese N."/>
            <person name="Submissions S."/>
        </authorList>
    </citation>
    <scope>NUCLEOTIDE SEQUENCE [LARGE SCALE GENOMIC DNA]</scope>
    <source>
        <strain evidence="2">DSM 22385</strain>
    </source>
</reference>
<dbReference type="Pfam" id="PF04390">
    <property type="entry name" value="LptE"/>
    <property type="match status" value="1"/>
</dbReference>
<dbReference type="Gene3D" id="3.30.160.150">
    <property type="entry name" value="Lipoprotein like domain"/>
    <property type="match status" value="1"/>
</dbReference>
<name>A0A1T5DXT2_9SPHI</name>
<organism evidence="1 2">
    <name type="scientific">Daejeonella lutea</name>
    <dbReference type="NCBI Taxonomy" id="572036"/>
    <lineage>
        <taxon>Bacteria</taxon>
        <taxon>Pseudomonadati</taxon>
        <taxon>Bacteroidota</taxon>
        <taxon>Sphingobacteriia</taxon>
        <taxon>Sphingobacteriales</taxon>
        <taxon>Sphingobacteriaceae</taxon>
        <taxon>Daejeonella</taxon>
    </lineage>
</organism>
<gene>
    <name evidence="1" type="ORF">SAMN05661099_2721</name>
</gene>